<dbReference type="Proteomes" id="UP001290455">
    <property type="component" value="Unassembled WGS sequence"/>
</dbReference>
<feature type="transmembrane region" description="Helical" evidence="1">
    <location>
        <begin position="158"/>
        <end position="179"/>
    </location>
</feature>
<evidence type="ECO:0000256" key="1">
    <source>
        <dbReference type="SAM" id="Phobius"/>
    </source>
</evidence>
<organism evidence="2 3">
    <name type="scientific">Robertmurraya mangrovi</name>
    <dbReference type="NCBI Taxonomy" id="3098077"/>
    <lineage>
        <taxon>Bacteria</taxon>
        <taxon>Bacillati</taxon>
        <taxon>Bacillota</taxon>
        <taxon>Bacilli</taxon>
        <taxon>Bacillales</taxon>
        <taxon>Bacillaceae</taxon>
        <taxon>Robertmurraya</taxon>
    </lineage>
</organism>
<accession>A0ABU5J4S1</accession>
<protein>
    <submittedName>
        <fullName evidence="2">Uncharacterized protein</fullName>
    </submittedName>
</protein>
<evidence type="ECO:0000313" key="2">
    <source>
        <dbReference type="EMBL" id="MDZ5474420.1"/>
    </source>
</evidence>
<keyword evidence="3" id="KW-1185">Reference proteome</keyword>
<keyword evidence="1" id="KW-0472">Membrane</keyword>
<feature type="transmembrane region" description="Helical" evidence="1">
    <location>
        <begin position="185"/>
        <end position="209"/>
    </location>
</feature>
<reference evidence="2 3" key="1">
    <citation type="submission" date="2023-11" db="EMBL/GenBank/DDBJ databases">
        <title>Bacillus jintuensis, isolated from a mudflat on the Beibu Gulf coast.</title>
        <authorList>
            <person name="Li M."/>
        </authorList>
    </citation>
    <scope>NUCLEOTIDE SEQUENCE [LARGE SCALE GENOMIC DNA]</scope>
    <source>
        <strain evidence="2 3">31A1R</strain>
    </source>
</reference>
<dbReference type="PROSITE" id="PS51257">
    <property type="entry name" value="PROKAR_LIPOPROTEIN"/>
    <property type="match status" value="1"/>
</dbReference>
<keyword evidence="1" id="KW-1133">Transmembrane helix</keyword>
<sequence length="331" mass="36011">MMNSIRNVKTLVFISMILLSCFLTYLTPVSANVDEVESQHQRITETKTSDFEDIDPKDKEESILDKLKNWGKDLINEIKIKVIDIKDKVIDEWNEFTEWAKKKWKDVEQWTVDAWEGVKEFFSQEWVQTVLKIIGAIVVVAAIVLAGVWVLAAIGITLTIGMVLGAVAFGAIGVLFTAIGGDTSFIGLVTGGLSSAIASLVGLGALRVLNIFKLLPASGPLRFLTLGLLGGSGAVSFSILHGALYYLFTGDNTKLKEAFALESLLLNFTLGGIMGPLAARIFSQVGLQQTIKGPGKWIAGLLAKHTRKPVNQIAQSIVLGIYSKQVQYLVA</sequence>
<comment type="caution">
    <text evidence="2">The sequence shown here is derived from an EMBL/GenBank/DDBJ whole genome shotgun (WGS) entry which is preliminary data.</text>
</comment>
<feature type="transmembrane region" description="Helical" evidence="1">
    <location>
        <begin position="221"/>
        <end position="244"/>
    </location>
</feature>
<dbReference type="EMBL" id="JAXOFX010000025">
    <property type="protein sequence ID" value="MDZ5474420.1"/>
    <property type="molecule type" value="Genomic_DNA"/>
</dbReference>
<gene>
    <name evidence="2" type="ORF">SM124_22250</name>
</gene>
<proteinExistence type="predicted"/>
<feature type="transmembrane region" description="Helical" evidence="1">
    <location>
        <begin position="264"/>
        <end position="282"/>
    </location>
</feature>
<evidence type="ECO:0000313" key="3">
    <source>
        <dbReference type="Proteomes" id="UP001290455"/>
    </source>
</evidence>
<dbReference type="RefSeq" id="WP_322448702.1">
    <property type="nucleotide sequence ID" value="NZ_JAXOFX010000025.1"/>
</dbReference>
<name>A0ABU5J4S1_9BACI</name>
<feature type="transmembrane region" description="Helical" evidence="1">
    <location>
        <begin position="130"/>
        <end position="151"/>
    </location>
</feature>
<keyword evidence="1" id="KW-0812">Transmembrane</keyword>